<dbReference type="InterPro" id="IPR050343">
    <property type="entry name" value="RsuA_PseudoU_synthase"/>
</dbReference>
<dbReference type="InterPro" id="IPR036986">
    <property type="entry name" value="S4_RNA-bd_sf"/>
</dbReference>
<keyword evidence="3" id="KW-0694">RNA-binding</keyword>
<feature type="domain" description="RNA-binding S4" evidence="5">
    <location>
        <begin position="1"/>
        <end position="61"/>
    </location>
</feature>
<dbReference type="EMBL" id="MHTH01000006">
    <property type="protein sequence ID" value="OHA59059.1"/>
    <property type="molecule type" value="Genomic_DNA"/>
</dbReference>
<evidence type="ECO:0000256" key="2">
    <source>
        <dbReference type="ARBA" id="ARBA00023235"/>
    </source>
</evidence>
<dbReference type="Gene3D" id="3.30.70.580">
    <property type="entry name" value="Pseudouridine synthase I, catalytic domain, N-terminal subdomain"/>
    <property type="match status" value="1"/>
</dbReference>
<sequence>MRINRYLELLGVATRKGADHLIEAGLVLINKRRAILGQKINQDDQVEVLSAKRKLPSAELVYLAFYKPRGLVTHSPRAGERGIDLAKKYPGIFPLGRLDKDSEGLILMTNDGRVTERLLHPRFQHEKEYLVTVRENIVPAMKKTLETGVKSQGQKLTAKTVEIIDKHTLDIILTSGQKHQIRRMLAGAHLTVESLKRIRIMDITLGRLKPGQSRFLLSKEKADFLKALGL</sequence>
<dbReference type="InterPro" id="IPR018496">
    <property type="entry name" value="PsdUridine_synth_RsuA/RluB_CS"/>
</dbReference>
<comment type="similarity">
    <text evidence="1 4">Belongs to the pseudouridine synthase RsuA family.</text>
</comment>
<gene>
    <name evidence="6" type="ORF">A2370_00825</name>
</gene>
<dbReference type="PROSITE" id="PS50889">
    <property type="entry name" value="S4"/>
    <property type="match status" value="1"/>
</dbReference>
<dbReference type="InterPro" id="IPR000748">
    <property type="entry name" value="PsdUridine_synth_RsuA/RluB/E/F"/>
</dbReference>
<comment type="caution">
    <text evidence="6">The sequence shown here is derived from an EMBL/GenBank/DDBJ whole genome shotgun (WGS) entry which is preliminary data.</text>
</comment>
<dbReference type="STRING" id="1802436.A2370_00825"/>
<dbReference type="NCBIfam" id="TIGR00093">
    <property type="entry name" value="pseudouridine synthase"/>
    <property type="match status" value="1"/>
</dbReference>
<dbReference type="Gene3D" id="3.30.70.1560">
    <property type="entry name" value="Alpha-L RNA-binding motif"/>
    <property type="match status" value="1"/>
</dbReference>
<dbReference type="CDD" id="cd00165">
    <property type="entry name" value="S4"/>
    <property type="match status" value="1"/>
</dbReference>
<keyword evidence="2 4" id="KW-0413">Isomerase</keyword>
<dbReference type="AlphaFoldDB" id="A0A1G2QG80"/>
<evidence type="ECO:0000256" key="1">
    <source>
        <dbReference type="ARBA" id="ARBA00008348"/>
    </source>
</evidence>
<dbReference type="InterPro" id="IPR020094">
    <property type="entry name" value="TruA/RsuA/RluB/E/F_N"/>
</dbReference>
<dbReference type="InterPro" id="IPR020103">
    <property type="entry name" value="PsdUridine_synth_cat_dom_sf"/>
</dbReference>
<reference evidence="6 7" key="1">
    <citation type="journal article" date="2016" name="Nat. Commun.">
        <title>Thousands of microbial genomes shed light on interconnected biogeochemical processes in an aquifer system.</title>
        <authorList>
            <person name="Anantharaman K."/>
            <person name="Brown C.T."/>
            <person name="Hug L.A."/>
            <person name="Sharon I."/>
            <person name="Castelle C.J."/>
            <person name="Probst A.J."/>
            <person name="Thomas B.C."/>
            <person name="Singh A."/>
            <person name="Wilkins M.J."/>
            <person name="Karaoz U."/>
            <person name="Brodie E.L."/>
            <person name="Williams K.H."/>
            <person name="Hubbard S.S."/>
            <person name="Banfield J.F."/>
        </authorList>
    </citation>
    <scope>NUCLEOTIDE SEQUENCE [LARGE SCALE GENOMIC DNA]</scope>
</reference>
<name>A0A1G2QG80_9BACT</name>
<dbReference type="Gene3D" id="3.10.290.10">
    <property type="entry name" value="RNA-binding S4 domain"/>
    <property type="match status" value="1"/>
</dbReference>
<protein>
    <recommendedName>
        <fullName evidence="4">Pseudouridine synthase</fullName>
        <ecNumber evidence="4">5.4.99.-</ecNumber>
    </recommendedName>
</protein>
<dbReference type="SUPFAM" id="SSF55120">
    <property type="entry name" value="Pseudouridine synthase"/>
    <property type="match status" value="1"/>
</dbReference>
<dbReference type="InterPro" id="IPR006145">
    <property type="entry name" value="PsdUridine_synth_RsuA/RluA"/>
</dbReference>
<dbReference type="Pfam" id="PF00849">
    <property type="entry name" value="PseudoU_synth_2"/>
    <property type="match status" value="1"/>
</dbReference>
<accession>A0A1G2QG80</accession>
<dbReference type="GO" id="GO:0120159">
    <property type="term" value="F:rRNA pseudouridine synthase activity"/>
    <property type="evidence" value="ECO:0007669"/>
    <property type="project" value="UniProtKB-ARBA"/>
</dbReference>
<evidence type="ECO:0000256" key="4">
    <source>
        <dbReference type="RuleBase" id="RU003887"/>
    </source>
</evidence>
<dbReference type="GO" id="GO:0000455">
    <property type="term" value="P:enzyme-directed rRNA pseudouridine synthesis"/>
    <property type="evidence" value="ECO:0007669"/>
    <property type="project" value="UniProtKB-ARBA"/>
</dbReference>
<dbReference type="PROSITE" id="PS01149">
    <property type="entry name" value="PSI_RSU"/>
    <property type="match status" value="1"/>
</dbReference>
<organism evidence="6 7">
    <name type="scientific">Candidatus Vogelbacteria bacterium RIFOXYB1_FULL_42_16</name>
    <dbReference type="NCBI Taxonomy" id="1802436"/>
    <lineage>
        <taxon>Bacteria</taxon>
        <taxon>Candidatus Vogeliibacteriota</taxon>
    </lineage>
</organism>
<evidence type="ECO:0000259" key="5">
    <source>
        <dbReference type="SMART" id="SM00363"/>
    </source>
</evidence>
<dbReference type="SMART" id="SM00363">
    <property type="entry name" value="S4"/>
    <property type="match status" value="1"/>
</dbReference>
<dbReference type="InterPro" id="IPR002942">
    <property type="entry name" value="S4_RNA-bd"/>
</dbReference>
<dbReference type="GO" id="GO:0003723">
    <property type="term" value="F:RNA binding"/>
    <property type="evidence" value="ECO:0007669"/>
    <property type="project" value="UniProtKB-KW"/>
</dbReference>
<evidence type="ECO:0000256" key="3">
    <source>
        <dbReference type="PROSITE-ProRule" id="PRU00182"/>
    </source>
</evidence>
<evidence type="ECO:0000313" key="6">
    <source>
        <dbReference type="EMBL" id="OHA59059.1"/>
    </source>
</evidence>
<dbReference type="InterPro" id="IPR042092">
    <property type="entry name" value="PsdUridine_s_RsuA/RluB/E/F_cat"/>
</dbReference>
<evidence type="ECO:0000313" key="7">
    <source>
        <dbReference type="Proteomes" id="UP000176222"/>
    </source>
</evidence>
<dbReference type="PANTHER" id="PTHR47683">
    <property type="entry name" value="PSEUDOURIDINE SYNTHASE FAMILY PROTEIN-RELATED"/>
    <property type="match status" value="1"/>
</dbReference>
<dbReference type="Proteomes" id="UP000176222">
    <property type="component" value="Unassembled WGS sequence"/>
</dbReference>
<dbReference type="SUPFAM" id="SSF55174">
    <property type="entry name" value="Alpha-L RNA-binding motif"/>
    <property type="match status" value="1"/>
</dbReference>
<dbReference type="EC" id="5.4.99.-" evidence="4"/>
<proteinExistence type="inferred from homology"/>
<dbReference type="PANTHER" id="PTHR47683:SF2">
    <property type="entry name" value="RNA-BINDING S4 DOMAIN-CONTAINING PROTEIN"/>
    <property type="match status" value="1"/>
</dbReference>